<sequence length="1520" mass="170732">MEQEKKSVDIIIPVMNEAQNVRQLCERMRHAFLQTPWVYKMIFVVDTSTDNTLGVLQELVHEYPLEVFEKRGRPGKAFSIIEGVGYSDAEFIAMIDGDLQYPPEAIPTMLAKMDLNGVVVGNRVKRQGHWIRHIISLIGSNITGKLLFGLKDDVQSGLKVFRREIFDYLDLTKIYAWSFDIPLLVTARDLGYSVGSVPIMFVRRSNGVSKVRFLSTSFQIAYGALKIRLSKHPIYMVPSIDSESMKGAGMIHGRKRFITHTHLPHHKSAVVTVTRMQKIIFVLIAIGIIFGFWLNWHAMATGLIGVLTATYLADVLFTFFLVQKSMRYPSEIVITDEECFSVPDSDLPMYSILCPLYKEAAVLPHFVQSMQALKWPVEKLEILLLLEEDDVETIEIARTSNLPPQFRIVVVPHSLPKTKPKACNYGLAHMLGEYVVIFDAEDQPDALQLRKAYVAFSRLPRTVACLQAKLRYYNTNQNLLTRLFSAEYALWFDLTLPGLQSIASIIPLGGTSNHFRSEDVRALQGWDPFNVTEDCDLGTRLFSAGFTTAIIDSYTLEEANSKVGNWIRQRSRWIKGYMQTYLVHIRMPIQFIVDHGWRAFVFHLVVGGKIAFILINPFLWMMTIAYFALRASVGSYIEALYPPAIFYMGAVSLVFGNFLFLYYYLIACAKQGQWSLMKYIYLVPVYWLLISIAGAKALWQLIVKPHFWEKTNHGLHLLTPGKKDSKRSHANIIAHGSVLVIAAGVTSICNFLYNAYLGRALPLEDFGVVTLLASFSLLAQVIFGALTATMSHNSAWFIGKKKFPKRQWLLRVQAHAFMYAFIPTALWLAAAPASTNIFHINTMLPWLLMTPLWIAGICSGITSGWLSGTMRFSALAIVMVTEGFGRLLFAFLLVRFGFAELVVASIPLASISALAAGAVLVFMKRQREDAVHVHVAPVRFMQFFGSSLLGQVATVAILTLDVILAKHFLSPVQAGQYAMLSLGGKMVFFLGNLVNQFTIPLVSRKEGGGDSSETLWGVLLAAGVAILSFGFVCFGVLGRYSIPLLFGARALPIVPYLLQYTLAMALFGAVMLFATYHQARKQFAFSVIISALTAIPIAGIVQFHSSIGEIVQVMLVSASVSAALAGVLHIVMNYQYRVRKFTEALGHSHGKRILIFNWRDTKHVWAGGAEAYLHELAKRWVSEGNRVIWFCGNDKQHARWERVDGVIVVRRGGFFLVYAWAIAYYFLYFRKLTDVVIDSSNGIPFFTPLYVRKPIQLLIHHVHQEVFQKSLFPPFSWLAKWMEGSLAPFVYRKTNVVTVSPTSKEDIVAHRLTATEPSIIYSGVDLTQYMPGKKSEHPTVLYLGRLKEYKSIPIFIRAAAIVLKKIPEARFVIVGSGEERPMLEQLVMELNLQHRITFAGPVPEEEKIAWYQQAWVFVNPSLKEGWGMTTIEANACGTPIVASNVGGLRDSVKDGYNGYLVTYGDVQAFAEKITALLENGALRGKMSGQAIAWAQEFSWEKSAKQFIGLLFNVYRRYSID</sequence>
<evidence type="ECO:0000313" key="7">
    <source>
        <dbReference type="Proteomes" id="UP000176322"/>
    </source>
</evidence>
<keyword evidence="1" id="KW-0812">Transmembrane</keyword>
<dbReference type="Proteomes" id="UP000176322">
    <property type="component" value="Unassembled WGS sequence"/>
</dbReference>
<dbReference type="PANTHER" id="PTHR45947">
    <property type="entry name" value="SULFOQUINOVOSYL TRANSFERASE SQD2"/>
    <property type="match status" value="1"/>
</dbReference>
<keyword evidence="1" id="KW-1133">Transmembrane helix</keyword>
<evidence type="ECO:0000259" key="3">
    <source>
        <dbReference type="Pfam" id="PF00535"/>
    </source>
</evidence>
<dbReference type="SUPFAM" id="SSF53448">
    <property type="entry name" value="Nucleotide-diphospho-sugar transferases"/>
    <property type="match status" value="2"/>
</dbReference>
<feature type="transmembrane region" description="Helical" evidence="1">
    <location>
        <begin position="599"/>
        <end position="628"/>
    </location>
</feature>
<name>A0A1F6BY12_9BACT</name>
<accession>A0A1F6BY12</accession>
<feature type="transmembrane region" description="Helical" evidence="1">
    <location>
        <begin position="685"/>
        <end position="703"/>
    </location>
</feature>
<feature type="domain" description="Glycosyltransferase 2-like" evidence="5">
    <location>
        <begin position="434"/>
        <end position="627"/>
    </location>
</feature>
<dbReference type="CDD" id="cd04179">
    <property type="entry name" value="DPM_DPG-synthase_like"/>
    <property type="match status" value="1"/>
</dbReference>
<dbReference type="Gene3D" id="3.90.550.10">
    <property type="entry name" value="Spore Coat Polysaccharide Biosynthesis Protein SpsA, Chain A"/>
    <property type="match status" value="2"/>
</dbReference>
<evidence type="ECO:0000259" key="2">
    <source>
        <dbReference type="Pfam" id="PF00534"/>
    </source>
</evidence>
<feature type="domain" description="Glycosyltransferase 2-like" evidence="3">
    <location>
        <begin position="10"/>
        <end position="166"/>
    </location>
</feature>
<keyword evidence="1" id="KW-0472">Membrane</keyword>
<gene>
    <name evidence="6" type="ORF">A2837_00220</name>
</gene>
<feature type="transmembrane region" description="Helical" evidence="1">
    <location>
        <begin position="902"/>
        <end position="922"/>
    </location>
</feature>
<feature type="transmembrane region" description="Helical" evidence="1">
    <location>
        <begin position="302"/>
        <end position="322"/>
    </location>
</feature>
<feature type="transmembrane region" description="Helical" evidence="1">
    <location>
        <begin position="640"/>
        <end position="665"/>
    </location>
</feature>
<organism evidence="6 7">
    <name type="scientific">Candidatus Kaiserbacteria bacterium RIFCSPHIGHO2_01_FULL_46_22</name>
    <dbReference type="NCBI Taxonomy" id="1798475"/>
    <lineage>
        <taxon>Bacteria</taxon>
        <taxon>Candidatus Kaiseribacteriota</taxon>
    </lineage>
</organism>
<proteinExistence type="predicted"/>
<dbReference type="EMBL" id="MFKO01000004">
    <property type="protein sequence ID" value="OGG41652.1"/>
    <property type="molecule type" value="Genomic_DNA"/>
</dbReference>
<evidence type="ECO:0008006" key="8">
    <source>
        <dbReference type="Google" id="ProtNLM"/>
    </source>
</evidence>
<evidence type="ECO:0000259" key="5">
    <source>
        <dbReference type="Pfam" id="PF13632"/>
    </source>
</evidence>
<feature type="domain" description="Glycosyl transferase family 1" evidence="2">
    <location>
        <begin position="1332"/>
        <end position="1490"/>
    </location>
</feature>
<dbReference type="InterPro" id="IPR001173">
    <property type="entry name" value="Glyco_trans_2-like"/>
</dbReference>
<dbReference type="SUPFAM" id="SSF53756">
    <property type="entry name" value="UDP-Glycosyltransferase/glycogen phosphorylase"/>
    <property type="match status" value="1"/>
</dbReference>
<dbReference type="GO" id="GO:0016757">
    <property type="term" value="F:glycosyltransferase activity"/>
    <property type="evidence" value="ECO:0007669"/>
    <property type="project" value="InterPro"/>
</dbReference>
<feature type="transmembrane region" description="Helical" evidence="1">
    <location>
        <begin position="768"/>
        <end position="788"/>
    </location>
</feature>
<dbReference type="Pfam" id="PF13632">
    <property type="entry name" value="Glyco_trans_2_3"/>
    <property type="match status" value="1"/>
</dbReference>
<dbReference type="InterPro" id="IPR001296">
    <property type="entry name" value="Glyco_trans_1"/>
</dbReference>
<dbReference type="PANTHER" id="PTHR45947:SF3">
    <property type="entry name" value="SULFOQUINOVOSYL TRANSFERASE SQD2"/>
    <property type="match status" value="1"/>
</dbReference>
<feature type="transmembrane region" description="Helical" evidence="1">
    <location>
        <begin position="1057"/>
        <end position="1076"/>
    </location>
</feature>
<feature type="transmembrane region" description="Helical" evidence="1">
    <location>
        <begin position="1208"/>
        <end position="1227"/>
    </location>
</feature>
<feature type="transmembrane region" description="Helical" evidence="1">
    <location>
        <begin position="1015"/>
        <end position="1037"/>
    </location>
</feature>
<feature type="transmembrane region" description="Helical" evidence="1">
    <location>
        <begin position="843"/>
        <end position="862"/>
    </location>
</feature>
<feature type="transmembrane region" description="Helical" evidence="1">
    <location>
        <begin position="1083"/>
        <end position="1104"/>
    </location>
</feature>
<reference evidence="6 7" key="1">
    <citation type="journal article" date="2016" name="Nat. Commun.">
        <title>Thousands of microbial genomes shed light on interconnected biogeochemical processes in an aquifer system.</title>
        <authorList>
            <person name="Anantharaman K."/>
            <person name="Brown C.T."/>
            <person name="Hug L.A."/>
            <person name="Sharon I."/>
            <person name="Castelle C.J."/>
            <person name="Probst A.J."/>
            <person name="Thomas B.C."/>
            <person name="Singh A."/>
            <person name="Wilkins M.J."/>
            <person name="Karaoz U."/>
            <person name="Brodie E.L."/>
            <person name="Williams K.H."/>
            <person name="Hubbard S.S."/>
            <person name="Banfield J.F."/>
        </authorList>
    </citation>
    <scope>NUCLEOTIDE SEQUENCE [LARGE SCALE GENOMIC DNA]</scope>
</reference>
<feature type="transmembrane region" description="Helical" evidence="1">
    <location>
        <begin position="808"/>
        <end position="831"/>
    </location>
</feature>
<protein>
    <recommendedName>
        <fullName evidence="8">Glycosyltransferase 2-like domain-containing protein</fullName>
    </recommendedName>
</protein>
<feature type="transmembrane region" description="Helical" evidence="1">
    <location>
        <begin position="732"/>
        <end position="756"/>
    </location>
</feature>
<dbReference type="Pfam" id="PF00534">
    <property type="entry name" value="Glycos_transf_1"/>
    <property type="match status" value="1"/>
</dbReference>
<feature type="transmembrane region" description="Helical" evidence="1">
    <location>
        <begin position="943"/>
        <end position="965"/>
    </location>
</feature>
<feature type="transmembrane region" description="Helical" evidence="1">
    <location>
        <begin position="279"/>
        <end position="296"/>
    </location>
</feature>
<evidence type="ECO:0000313" key="6">
    <source>
        <dbReference type="EMBL" id="OGG41652.1"/>
    </source>
</evidence>
<feature type="transmembrane region" description="Helical" evidence="1">
    <location>
        <begin position="1110"/>
        <end position="1131"/>
    </location>
</feature>
<dbReference type="CDD" id="cd03801">
    <property type="entry name" value="GT4_PimA-like"/>
    <property type="match status" value="1"/>
</dbReference>
<dbReference type="InterPro" id="IPR050194">
    <property type="entry name" value="Glycosyltransferase_grp1"/>
</dbReference>
<dbReference type="InterPro" id="IPR028098">
    <property type="entry name" value="Glyco_trans_4-like_N"/>
</dbReference>
<dbReference type="STRING" id="1798475.A2837_00220"/>
<feature type="transmembrane region" description="Helical" evidence="1">
    <location>
        <begin position="977"/>
        <end position="994"/>
    </location>
</feature>
<evidence type="ECO:0000256" key="1">
    <source>
        <dbReference type="SAM" id="Phobius"/>
    </source>
</evidence>
<feature type="domain" description="Glycosyltransferase subfamily 4-like N-terminal" evidence="4">
    <location>
        <begin position="1167"/>
        <end position="1327"/>
    </location>
</feature>
<dbReference type="Gene3D" id="3.40.50.2000">
    <property type="entry name" value="Glycogen Phosphorylase B"/>
    <property type="match status" value="2"/>
</dbReference>
<comment type="caution">
    <text evidence="6">The sequence shown here is derived from an EMBL/GenBank/DDBJ whole genome shotgun (WGS) entry which is preliminary data.</text>
</comment>
<dbReference type="InterPro" id="IPR029044">
    <property type="entry name" value="Nucleotide-diphossugar_trans"/>
</dbReference>
<dbReference type="Pfam" id="PF00535">
    <property type="entry name" value="Glycos_transf_2"/>
    <property type="match status" value="1"/>
</dbReference>
<evidence type="ECO:0000259" key="4">
    <source>
        <dbReference type="Pfam" id="PF13439"/>
    </source>
</evidence>
<dbReference type="Pfam" id="PF13439">
    <property type="entry name" value="Glyco_transf_4"/>
    <property type="match status" value="1"/>
</dbReference>